<dbReference type="OrthoDB" id="2274644at2759"/>
<dbReference type="EMBL" id="BLIY01000008">
    <property type="protein sequence ID" value="GFE53907.1"/>
    <property type="molecule type" value="Genomic_DNA"/>
</dbReference>
<proteinExistence type="predicted"/>
<dbReference type="PANTHER" id="PTHR12271:SF40">
    <property type="entry name" value="POLY(A) RNA POLYMERASE GLD2"/>
    <property type="match status" value="1"/>
</dbReference>
<reference evidence="2" key="1">
    <citation type="submission" date="2019-12" db="EMBL/GenBank/DDBJ databases">
        <title>Genome sequence of Babesia ovis.</title>
        <authorList>
            <person name="Yamagishi J."/>
            <person name="Sevinc F."/>
            <person name="Xuan X."/>
        </authorList>
    </citation>
    <scope>NUCLEOTIDE SEQUENCE</scope>
    <source>
        <strain evidence="2">Selcuk</strain>
    </source>
</reference>
<dbReference type="SUPFAM" id="SSF81631">
    <property type="entry name" value="PAP/OAS1 substrate-binding domain"/>
    <property type="match status" value="1"/>
</dbReference>
<keyword evidence="3" id="KW-1185">Reference proteome</keyword>
<dbReference type="PANTHER" id="PTHR12271">
    <property type="entry name" value="POLY A POLYMERASE CID PAP -RELATED"/>
    <property type="match status" value="1"/>
</dbReference>
<keyword evidence="2" id="KW-0251">Elongation factor</keyword>
<dbReference type="Gene3D" id="1.10.1410.10">
    <property type="match status" value="1"/>
</dbReference>
<evidence type="ECO:0000313" key="2">
    <source>
        <dbReference type="EMBL" id="GFE53907.1"/>
    </source>
</evidence>
<dbReference type="Proteomes" id="UP001057455">
    <property type="component" value="Unassembled WGS sequence"/>
</dbReference>
<dbReference type="GO" id="GO:0031123">
    <property type="term" value="P:RNA 3'-end processing"/>
    <property type="evidence" value="ECO:0007669"/>
    <property type="project" value="TreeGrafter"/>
</dbReference>
<name>A0A9W5WV38_BABOV</name>
<comment type="caution">
    <text evidence="2">The sequence shown here is derived from an EMBL/GenBank/DDBJ whole genome shotgun (WGS) entry which is preliminary data.</text>
</comment>
<gene>
    <name evidence="2" type="ORF">BaOVIS_013110</name>
</gene>
<dbReference type="GO" id="GO:0003746">
    <property type="term" value="F:translation elongation factor activity"/>
    <property type="evidence" value="ECO:0007669"/>
    <property type="project" value="UniProtKB-KW"/>
</dbReference>
<feature type="domain" description="Poly(A) RNA polymerase mitochondrial-like central palm" evidence="1">
    <location>
        <begin position="134"/>
        <end position="254"/>
    </location>
</feature>
<evidence type="ECO:0000313" key="3">
    <source>
        <dbReference type="Proteomes" id="UP001057455"/>
    </source>
</evidence>
<dbReference type="Gene3D" id="3.30.460.10">
    <property type="entry name" value="Beta Polymerase, domain 2"/>
    <property type="match status" value="1"/>
</dbReference>
<sequence>MSYSDFNRQTSHLRQFTTRGCTSGDGETVDAKEHSQMLLEVHGTFGKEFSVCDKLDLLDLVYQNKVVHHKEVALLMLEVWKQLGHLKQGDISRYHKICKEIGDQLAAAGVNRANAATYESQFHMDLDMLNNHVLSPTLEQYKKKQELIKSLKSTLENTTNGIVHTFGSCENGLWVRGSDVDMCLEIPNCTQKRQWLSKLNLIRSTLLNNEHISNISIISAKVPIAKLYNQDNHNFCDISINNTVALDNTKFVKTMTRLDFRVVKLARFIKYWATSRCINNRAQGTLSSYTLILQLFYFLQNRPRPVLPLFKDIELDQGQDGMHTFMTDPEAILEKCSYLQQNTESLTQLLFEFFRFYSDAQFQGGRRGATVDLYTNEVTENNLGVLVMKCPITGKNVNPFTIRMWQSIYREFKRVQECINDQRPISQICQQVNKPPLQVEAELKRRHSLMMRQIVQYACTHKGKHTRHKGTLRWT</sequence>
<dbReference type="Pfam" id="PF22600">
    <property type="entry name" value="MTPAP-like_central"/>
    <property type="match status" value="1"/>
</dbReference>
<dbReference type="AlphaFoldDB" id="A0A9W5WV38"/>
<protein>
    <submittedName>
        <fullName evidence="2">Translation elongation factor G</fullName>
    </submittedName>
</protein>
<dbReference type="CDD" id="cd05402">
    <property type="entry name" value="NT_PAP_TUTase"/>
    <property type="match status" value="1"/>
</dbReference>
<accession>A0A9W5WV38</accession>
<dbReference type="SUPFAM" id="SSF81301">
    <property type="entry name" value="Nucleotidyltransferase"/>
    <property type="match status" value="1"/>
</dbReference>
<organism evidence="2 3">
    <name type="scientific">Babesia ovis</name>
    <dbReference type="NCBI Taxonomy" id="5869"/>
    <lineage>
        <taxon>Eukaryota</taxon>
        <taxon>Sar</taxon>
        <taxon>Alveolata</taxon>
        <taxon>Apicomplexa</taxon>
        <taxon>Aconoidasida</taxon>
        <taxon>Piroplasmida</taxon>
        <taxon>Babesiidae</taxon>
        <taxon>Babesia</taxon>
    </lineage>
</organism>
<evidence type="ECO:0000259" key="1">
    <source>
        <dbReference type="Pfam" id="PF22600"/>
    </source>
</evidence>
<dbReference type="InterPro" id="IPR054708">
    <property type="entry name" value="MTPAP-like_central"/>
</dbReference>
<keyword evidence="2" id="KW-0648">Protein biosynthesis</keyword>
<dbReference type="GO" id="GO:0016779">
    <property type="term" value="F:nucleotidyltransferase activity"/>
    <property type="evidence" value="ECO:0007669"/>
    <property type="project" value="TreeGrafter"/>
</dbReference>
<dbReference type="InterPro" id="IPR043519">
    <property type="entry name" value="NT_sf"/>
</dbReference>